<dbReference type="AlphaFoldDB" id="A0A2Z2MCB2"/>
<evidence type="ECO:0000313" key="2">
    <source>
        <dbReference type="EMBL" id="ASJ03129.1"/>
    </source>
</evidence>
<dbReference type="KEGG" id="tprf:A3L09_07620"/>
<dbReference type="EMBL" id="CP014862">
    <property type="protein sequence ID" value="ASJ03129.1"/>
    <property type="molecule type" value="Genomic_DNA"/>
</dbReference>
<dbReference type="GO" id="GO:0004519">
    <property type="term" value="F:endonuclease activity"/>
    <property type="evidence" value="ECO:0007669"/>
    <property type="project" value="InterPro"/>
</dbReference>
<sequence>MRVLRELSQEETEEVQKSALELREQGLSYSQITERIAEEFNVKVSKATVLRWCRGTHNTFNKMRKVNLKPSPALAYIIGAYFGDGTATKGSRYKYNVKLKVVDREFAETFASALKAIGLNPRTGFENNGTRTGRWYVETSSKSLYLYLKSPKERLFNVAMEYPREFLRGFFDSEGSVIFTRNRIRVEACNYDGEVLEFCQELLNGLGIYSRIYKTKRKGQPVVIRGKQYRYTSDLFTLKIYRVESVYRYMHEVGFSISRKQNKLIDFFGLPQQKSQNLEENRTKRAL</sequence>
<name>A0A2Z2MCB2_THEPR</name>
<gene>
    <name evidence="2" type="ORF">A3L09_07620</name>
</gene>
<dbReference type="PROSITE" id="PS50819">
    <property type="entry name" value="INTEIN_ENDONUCLEASE"/>
    <property type="match status" value="1"/>
</dbReference>
<dbReference type="RefSeq" id="WP_088858383.1">
    <property type="nucleotide sequence ID" value="NZ_CP014862.1"/>
</dbReference>
<dbReference type="GO" id="GO:0016539">
    <property type="term" value="P:intein-mediated protein splicing"/>
    <property type="evidence" value="ECO:0007669"/>
    <property type="project" value="InterPro"/>
</dbReference>
<evidence type="ECO:0000259" key="1">
    <source>
        <dbReference type="PROSITE" id="PS50819"/>
    </source>
</evidence>
<dbReference type="GeneID" id="33320273"/>
<dbReference type="OrthoDB" id="65293at2157"/>
<feature type="domain" description="DOD-type homing endonuclease" evidence="1">
    <location>
        <begin position="77"/>
        <end position="208"/>
    </location>
</feature>
<dbReference type="Pfam" id="PF14528">
    <property type="entry name" value="LAGLIDADG_3"/>
    <property type="match status" value="2"/>
</dbReference>
<evidence type="ECO:0000313" key="3">
    <source>
        <dbReference type="Proteomes" id="UP000250179"/>
    </source>
</evidence>
<reference evidence="2 3" key="1">
    <citation type="submission" date="2016-03" db="EMBL/GenBank/DDBJ databases">
        <title>Complete genome sequence of Thermococcus profundus strain DT5432.</title>
        <authorList>
            <person name="Oger P.M."/>
        </authorList>
    </citation>
    <scope>NUCLEOTIDE SEQUENCE [LARGE SCALE GENOMIC DNA]</scope>
    <source>
        <strain evidence="2 3">DT 5432</strain>
    </source>
</reference>
<protein>
    <recommendedName>
        <fullName evidence="1">DOD-type homing endonuclease domain-containing protein</fullName>
    </recommendedName>
</protein>
<dbReference type="Gene3D" id="3.10.28.10">
    <property type="entry name" value="Homing endonucleases"/>
    <property type="match status" value="1"/>
</dbReference>
<dbReference type="SUPFAM" id="SSF55608">
    <property type="entry name" value="Homing endonucleases"/>
    <property type="match status" value="2"/>
</dbReference>
<keyword evidence="3" id="KW-1185">Reference proteome</keyword>
<dbReference type="InterPro" id="IPR004860">
    <property type="entry name" value="LAGLIDADG_dom"/>
</dbReference>
<dbReference type="InterPro" id="IPR027434">
    <property type="entry name" value="Homing_endonucl"/>
</dbReference>
<dbReference type="PRINTS" id="PR00379">
    <property type="entry name" value="INTEIN"/>
</dbReference>
<accession>A0A2Z2MCB2</accession>
<dbReference type="InterPro" id="IPR004042">
    <property type="entry name" value="Intein_endonuc_central"/>
</dbReference>
<dbReference type="Proteomes" id="UP000250179">
    <property type="component" value="Chromosome"/>
</dbReference>
<organism evidence="2 3">
    <name type="scientific">Thermococcus profundus</name>
    <dbReference type="NCBI Taxonomy" id="49899"/>
    <lineage>
        <taxon>Archaea</taxon>
        <taxon>Methanobacteriati</taxon>
        <taxon>Methanobacteriota</taxon>
        <taxon>Thermococci</taxon>
        <taxon>Thermococcales</taxon>
        <taxon>Thermococcaceae</taxon>
        <taxon>Thermococcus</taxon>
    </lineage>
</organism>
<proteinExistence type="predicted"/>
<dbReference type="InterPro" id="IPR006142">
    <property type="entry name" value="INTEIN"/>
</dbReference>